<dbReference type="CDD" id="cd16380">
    <property type="entry name" value="YitT_C"/>
    <property type="match status" value="1"/>
</dbReference>
<dbReference type="Proteomes" id="UP000446657">
    <property type="component" value="Unassembled WGS sequence"/>
</dbReference>
<dbReference type="Gene3D" id="3.30.70.120">
    <property type="match status" value="1"/>
</dbReference>
<accession>A0A0M6WBY8</accession>
<evidence type="ECO:0000256" key="1">
    <source>
        <dbReference type="ARBA" id="ARBA00004651"/>
    </source>
</evidence>
<feature type="transmembrane region" description="Helical" evidence="6">
    <location>
        <begin position="154"/>
        <end position="175"/>
    </location>
</feature>
<reference evidence="10" key="1">
    <citation type="submission" date="2015-05" db="EMBL/GenBank/DDBJ databases">
        <authorList>
            <consortium name="Pathogen Informatics"/>
        </authorList>
    </citation>
    <scope>NUCLEOTIDE SEQUENCE [LARGE SCALE GENOMIC DNA]</scope>
    <source>
        <strain evidence="10">M72</strain>
    </source>
</reference>
<evidence type="ECO:0000313" key="10">
    <source>
        <dbReference type="Proteomes" id="UP000049979"/>
    </source>
</evidence>
<evidence type="ECO:0000256" key="6">
    <source>
        <dbReference type="SAM" id="Phobius"/>
    </source>
</evidence>
<evidence type="ECO:0000313" key="9">
    <source>
        <dbReference type="EMBL" id="MTR80455.1"/>
    </source>
</evidence>
<proteinExistence type="predicted"/>
<dbReference type="EMBL" id="WNAL01000002">
    <property type="protein sequence ID" value="MTR80455.1"/>
    <property type="molecule type" value="Genomic_DNA"/>
</dbReference>
<feature type="transmembrane region" description="Helical" evidence="6">
    <location>
        <begin position="113"/>
        <end position="133"/>
    </location>
</feature>
<sequence>MRANVWKELENYFLILLGTALMAIAIQWIFDRVGLITGGFTGLTIIIRNLTEALLPGGIPLWLTNIVLNIPIFLYSYIRFGKNYIGKTGFATILLSVWLYLIPVIDMSGDDYMLAALFGGAFTGIGMALVLKAGATTGGTDMVAAIIQSHMRHYTVVQVMQVLDAAIVILGLYVFGLRPTLYAVVSIFVSTKISDAFLEGFKTSKAAFIITNRYEEVAERLMDELDRGVTGLHAQGMYTEEKKCVLYCVVSRKEIVRVKEIVNDVDSSAFVIVSDVREVLGEGFLEYSDDF</sequence>
<dbReference type="Pfam" id="PF10035">
    <property type="entry name" value="DUF2179"/>
    <property type="match status" value="1"/>
</dbReference>
<feature type="domain" description="DUF2179" evidence="7">
    <location>
        <begin position="227"/>
        <end position="281"/>
    </location>
</feature>
<protein>
    <submittedName>
        <fullName evidence="9">DUF2179 domain-containing protein</fullName>
    </submittedName>
</protein>
<reference evidence="8" key="2">
    <citation type="submission" date="2015-05" db="EMBL/GenBank/DDBJ databases">
        <authorList>
            <person name="Wang D.B."/>
            <person name="Wang M."/>
        </authorList>
    </citation>
    <scope>NUCLEOTIDE SEQUENCE [LARGE SCALE GENOMIC DNA]</scope>
    <source>
        <strain evidence="8">M72</strain>
    </source>
</reference>
<keyword evidence="3 6" id="KW-0812">Transmembrane</keyword>
<dbReference type="GO" id="GO:0005886">
    <property type="term" value="C:plasma membrane"/>
    <property type="evidence" value="ECO:0007669"/>
    <property type="project" value="UniProtKB-SubCell"/>
</dbReference>
<dbReference type="STRING" id="301302.ERS852420_01455"/>
<dbReference type="PANTHER" id="PTHR33545">
    <property type="entry name" value="UPF0750 MEMBRANE PROTEIN YITT-RELATED"/>
    <property type="match status" value="1"/>
</dbReference>
<dbReference type="InterPro" id="IPR003740">
    <property type="entry name" value="YitT"/>
</dbReference>
<evidence type="ECO:0000313" key="11">
    <source>
        <dbReference type="Proteomes" id="UP000446657"/>
    </source>
</evidence>
<dbReference type="RefSeq" id="WP_055066973.1">
    <property type="nucleotide sequence ID" value="NZ_CP173697.1"/>
</dbReference>
<organism evidence="8 10">
    <name type="scientific">Roseburia faecis</name>
    <dbReference type="NCBI Taxonomy" id="301302"/>
    <lineage>
        <taxon>Bacteria</taxon>
        <taxon>Bacillati</taxon>
        <taxon>Bacillota</taxon>
        <taxon>Clostridia</taxon>
        <taxon>Lachnospirales</taxon>
        <taxon>Lachnospiraceae</taxon>
        <taxon>Roseburia</taxon>
    </lineage>
</organism>
<reference evidence="9 11" key="3">
    <citation type="journal article" date="2019" name="Nat. Med.">
        <title>A library of human gut bacterial isolates paired with longitudinal multiomics data enables mechanistic microbiome research.</title>
        <authorList>
            <person name="Poyet M."/>
            <person name="Groussin M."/>
            <person name="Gibbons S.M."/>
            <person name="Avila-Pacheco J."/>
            <person name="Jiang X."/>
            <person name="Kearney S.M."/>
            <person name="Perrotta A.R."/>
            <person name="Berdy B."/>
            <person name="Zhao S."/>
            <person name="Lieberman T.D."/>
            <person name="Swanson P.K."/>
            <person name="Smith M."/>
            <person name="Roesemann S."/>
            <person name="Alexander J.E."/>
            <person name="Rich S.A."/>
            <person name="Livny J."/>
            <person name="Vlamakis H."/>
            <person name="Clish C."/>
            <person name="Bullock K."/>
            <person name="Deik A."/>
            <person name="Scott J."/>
            <person name="Pierce K.A."/>
            <person name="Xavier R.J."/>
            <person name="Alm E.J."/>
        </authorList>
    </citation>
    <scope>NUCLEOTIDE SEQUENCE [LARGE SCALE GENOMIC DNA]</scope>
    <source>
        <strain evidence="9 11">BIOML-A1</strain>
    </source>
</reference>
<dbReference type="EMBL" id="CVRR01000005">
    <property type="protein sequence ID" value="CRL33394.1"/>
    <property type="molecule type" value="Genomic_DNA"/>
</dbReference>
<dbReference type="InterPro" id="IPR015867">
    <property type="entry name" value="N-reg_PII/ATP_PRibTrfase_C"/>
</dbReference>
<evidence type="ECO:0000256" key="4">
    <source>
        <dbReference type="ARBA" id="ARBA00022989"/>
    </source>
</evidence>
<evidence type="ECO:0000259" key="7">
    <source>
        <dbReference type="Pfam" id="PF10035"/>
    </source>
</evidence>
<dbReference type="InterPro" id="IPR019264">
    <property type="entry name" value="DUF2179"/>
</dbReference>
<evidence type="ECO:0000256" key="2">
    <source>
        <dbReference type="ARBA" id="ARBA00022475"/>
    </source>
</evidence>
<dbReference type="InterPro" id="IPR051461">
    <property type="entry name" value="UPF0750_membrane"/>
</dbReference>
<feature type="transmembrane region" description="Helical" evidence="6">
    <location>
        <begin position="12"/>
        <end position="30"/>
    </location>
</feature>
<keyword evidence="4 6" id="KW-1133">Transmembrane helix</keyword>
<keyword evidence="2" id="KW-1003">Cell membrane</keyword>
<evidence type="ECO:0000313" key="8">
    <source>
        <dbReference type="EMBL" id="CRL33394.1"/>
    </source>
</evidence>
<evidence type="ECO:0000256" key="5">
    <source>
        <dbReference type="ARBA" id="ARBA00023136"/>
    </source>
</evidence>
<gene>
    <name evidence="9" type="ORF">GMD30_01770</name>
    <name evidence="8" type="ORF">M72_01941</name>
</gene>
<comment type="subcellular location">
    <subcellularLocation>
        <location evidence="1">Cell membrane</location>
        <topology evidence="1">Multi-pass membrane protein</topology>
    </subcellularLocation>
</comment>
<feature type="transmembrane region" description="Helical" evidence="6">
    <location>
        <begin position="59"/>
        <end position="77"/>
    </location>
</feature>
<dbReference type="AlphaFoldDB" id="A0A0M6WBY8"/>
<dbReference type="OrthoDB" id="3180973at2"/>
<evidence type="ECO:0000256" key="3">
    <source>
        <dbReference type="ARBA" id="ARBA00022692"/>
    </source>
</evidence>
<dbReference type="Pfam" id="PF02588">
    <property type="entry name" value="YitT_membrane"/>
    <property type="match status" value="1"/>
</dbReference>
<dbReference type="PIRSF" id="PIRSF006483">
    <property type="entry name" value="Membrane_protein_YitT"/>
    <property type="match status" value="1"/>
</dbReference>
<keyword evidence="5 6" id="KW-0472">Membrane</keyword>
<dbReference type="PANTHER" id="PTHR33545:SF9">
    <property type="entry name" value="UPF0750 MEMBRANE PROTEIN YITE"/>
    <property type="match status" value="1"/>
</dbReference>
<feature type="transmembrane region" description="Helical" evidence="6">
    <location>
        <begin position="84"/>
        <end position="101"/>
    </location>
</feature>
<dbReference type="Proteomes" id="UP000049979">
    <property type="component" value="Unassembled WGS sequence"/>
</dbReference>
<name>A0A0M6WBY8_9FIRM</name>
<keyword evidence="10" id="KW-1185">Reference proteome</keyword>